<gene>
    <name evidence="1" type="ORF">Patl1_06505</name>
</gene>
<name>A0ACC1BPJ0_9ROSI</name>
<keyword evidence="2" id="KW-1185">Reference proteome</keyword>
<organism evidence="1 2">
    <name type="scientific">Pistacia atlantica</name>
    <dbReference type="NCBI Taxonomy" id="434234"/>
    <lineage>
        <taxon>Eukaryota</taxon>
        <taxon>Viridiplantae</taxon>
        <taxon>Streptophyta</taxon>
        <taxon>Embryophyta</taxon>
        <taxon>Tracheophyta</taxon>
        <taxon>Spermatophyta</taxon>
        <taxon>Magnoliopsida</taxon>
        <taxon>eudicotyledons</taxon>
        <taxon>Gunneridae</taxon>
        <taxon>Pentapetalae</taxon>
        <taxon>rosids</taxon>
        <taxon>malvids</taxon>
        <taxon>Sapindales</taxon>
        <taxon>Anacardiaceae</taxon>
        <taxon>Pistacia</taxon>
    </lineage>
</organism>
<sequence>MPVLLSILDSGSRPSLMVSQMITHEQGHQITEMFDALYLSALPFLKKMLIDTLPPVSCIIGDGILGFVPDVAKELKIPLIHFRTVSACSIWAYFCIPLLIQAGNIPLRGRHEDMDRLITTVPGMEAFLRGRDLPGICKDNDINDRIFQFILDATLKSSEVDVLLLNTFEDLEGPILSHIRTKCPKIYTIGPLHLHLETRLAASNNMESFKSSNSLWEVDKSCMAWLDKQPPQSVIYVSFGSLAMLTREQYLEFWHGLVNSKQRKVVERMVNDVMVERREEFVKSG</sequence>
<accession>A0ACC1BPJ0</accession>
<comment type="caution">
    <text evidence="1">The sequence shown here is derived from an EMBL/GenBank/DDBJ whole genome shotgun (WGS) entry which is preliminary data.</text>
</comment>
<proteinExistence type="predicted"/>
<dbReference type="Proteomes" id="UP001164250">
    <property type="component" value="Chromosome 3"/>
</dbReference>
<evidence type="ECO:0000313" key="1">
    <source>
        <dbReference type="EMBL" id="KAJ0101016.1"/>
    </source>
</evidence>
<reference evidence="2" key="1">
    <citation type="journal article" date="2023" name="G3 (Bethesda)">
        <title>Genome assembly and association tests identify interacting loci associated with vigor, precocity, and sex in interspecific pistachio rootstocks.</title>
        <authorList>
            <person name="Palmer W."/>
            <person name="Jacygrad E."/>
            <person name="Sagayaradj S."/>
            <person name="Cavanaugh K."/>
            <person name="Han R."/>
            <person name="Bertier L."/>
            <person name="Beede B."/>
            <person name="Kafkas S."/>
            <person name="Golino D."/>
            <person name="Preece J."/>
            <person name="Michelmore R."/>
        </authorList>
    </citation>
    <scope>NUCLEOTIDE SEQUENCE [LARGE SCALE GENOMIC DNA]</scope>
</reference>
<protein>
    <submittedName>
        <fullName evidence="1">Uncharacterized protein</fullName>
    </submittedName>
</protein>
<evidence type="ECO:0000313" key="2">
    <source>
        <dbReference type="Proteomes" id="UP001164250"/>
    </source>
</evidence>
<dbReference type="EMBL" id="CM047899">
    <property type="protein sequence ID" value="KAJ0101016.1"/>
    <property type="molecule type" value="Genomic_DNA"/>
</dbReference>